<proteinExistence type="predicted"/>
<dbReference type="EMBL" id="LUGG01000013">
    <property type="protein sequence ID" value="OBZ70663.1"/>
    <property type="molecule type" value="Genomic_DNA"/>
</dbReference>
<organism evidence="2 3">
    <name type="scientific">Grifola frondosa</name>
    <name type="common">Maitake</name>
    <name type="synonym">Polyporus frondosus</name>
    <dbReference type="NCBI Taxonomy" id="5627"/>
    <lineage>
        <taxon>Eukaryota</taxon>
        <taxon>Fungi</taxon>
        <taxon>Dikarya</taxon>
        <taxon>Basidiomycota</taxon>
        <taxon>Agaricomycotina</taxon>
        <taxon>Agaricomycetes</taxon>
        <taxon>Polyporales</taxon>
        <taxon>Grifolaceae</taxon>
        <taxon>Grifola</taxon>
    </lineage>
</organism>
<dbReference type="AlphaFoldDB" id="A0A1C7M124"/>
<reference evidence="2 3" key="1">
    <citation type="submission" date="2016-03" db="EMBL/GenBank/DDBJ databases">
        <title>Whole genome sequencing of Grifola frondosa 9006-11.</title>
        <authorList>
            <person name="Min B."/>
            <person name="Park H."/>
            <person name="Kim J.-G."/>
            <person name="Cho H."/>
            <person name="Oh Y.-L."/>
            <person name="Kong W.-S."/>
            <person name="Choi I.-G."/>
        </authorList>
    </citation>
    <scope>NUCLEOTIDE SEQUENCE [LARGE SCALE GENOMIC DNA]</scope>
    <source>
        <strain evidence="2 3">9006-11</strain>
    </source>
</reference>
<feature type="compositionally biased region" description="Polar residues" evidence="1">
    <location>
        <begin position="138"/>
        <end position="151"/>
    </location>
</feature>
<feature type="region of interest" description="Disordered" evidence="1">
    <location>
        <begin position="52"/>
        <end position="83"/>
    </location>
</feature>
<dbReference type="OrthoDB" id="2757813at2759"/>
<dbReference type="STRING" id="5627.A0A1C7M124"/>
<accession>A0A1C7M124</accession>
<comment type="caution">
    <text evidence="2">The sequence shown here is derived from an EMBL/GenBank/DDBJ whole genome shotgun (WGS) entry which is preliminary data.</text>
</comment>
<keyword evidence="3" id="KW-1185">Reference proteome</keyword>
<feature type="compositionally biased region" description="Basic and acidic residues" evidence="1">
    <location>
        <begin position="287"/>
        <end position="296"/>
    </location>
</feature>
<sequence>MPRYNLRSGKVRAAAAPLAPMSIPDSESERARVKPGLLYSRAVTLRSPSVGLTTIEEASPEPSAPMASTTPVGSPTSNIFASNPDDVVEESAVEQAIKDEELDDGGGPWTPVRCHRRSKSWDSPIREYGSAVARRQTCGASPSPVSDTSSRGEGPSKDKGKTVDPLNWGNVGIDPRELNPDAQRRELEGYASRQKLNKKYIQQLSAAGPQDRLEQWREASAENDSTELSPSPRTLPTRIRLQCKTCVAISGRRRCLNKVAKLEAEISCLRLSSSRASSEAPTLAGQHLEKSSEKVTDSPTNRAAARTVASVAPATSRPTPADALVGKAIRRTRAVRELSREGIQESWTPSTRRLGHGHPLISVFVELRR</sequence>
<evidence type="ECO:0000256" key="1">
    <source>
        <dbReference type="SAM" id="MobiDB-lite"/>
    </source>
</evidence>
<feature type="region of interest" description="Disordered" evidence="1">
    <location>
        <begin position="1"/>
        <end position="32"/>
    </location>
</feature>
<protein>
    <submittedName>
        <fullName evidence="2">Uncharacterized protein</fullName>
    </submittedName>
</protein>
<feature type="region of interest" description="Disordered" evidence="1">
    <location>
        <begin position="279"/>
        <end position="301"/>
    </location>
</feature>
<feature type="compositionally biased region" description="Polar residues" evidence="1">
    <location>
        <begin position="66"/>
        <end position="81"/>
    </location>
</feature>
<evidence type="ECO:0000313" key="3">
    <source>
        <dbReference type="Proteomes" id="UP000092993"/>
    </source>
</evidence>
<name>A0A1C7M124_GRIFR</name>
<gene>
    <name evidence="2" type="ORF">A0H81_09182</name>
</gene>
<evidence type="ECO:0000313" key="2">
    <source>
        <dbReference type="EMBL" id="OBZ70663.1"/>
    </source>
</evidence>
<dbReference type="Proteomes" id="UP000092993">
    <property type="component" value="Unassembled WGS sequence"/>
</dbReference>
<feature type="region of interest" description="Disordered" evidence="1">
    <location>
        <begin position="98"/>
        <end position="181"/>
    </location>
</feature>